<evidence type="ECO:0000313" key="5">
    <source>
        <dbReference type="Proteomes" id="UP001215280"/>
    </source>
</evidence>
<comment type="caution">
    <text evidence="4">The sequence shown here is derived from an EMBL/GenBank/DDBJ whole genome shotgun (WGS) entry which is preliminary data.</text>
</comment>
<keyword evidence="2" id="KW-0597">Phosphoprotein</keyword>
<organism evidence="4 5">
    <name type="scientific">Mycena maculata</name>
    <dbReference type="NCBI Taxonomy" id="230809"/>
    <lineage>
        <taxon>Eukaryota</taxon>
        <taxon>Fungi</taxon>
        <taxon>Dikarya</taxon>
        <taxon>Basidiomycota</taxon>
        <taxon>Agaricomycotina</taxon>
        <taxon>Agaricomycetes</taxon>
        <taxon>Agaricomycetidae</taxon>
        <taxon>Agaricales</taxon>
        <taxon>Marasmiineae</taxon>
        <taxon>Mycenaceae</taxon>
        <taxon>Mycena</taxon>
    </lineage>
</organism>
<dbReference type="AlphaFoldDB" id="A0AAD7HRN9"/>
<dbReference type="InterPro" id="IPR036291">
    <property type="entry name" value="NAD(P)-bd_dom_sf"/>
</dbReference>
<feature type="non-terminal residue" evidence="4">
    <location>
        <position position="132"/>
    </location>
</feature>
<feature type="non-terminal residue" evidence="4">
    <location>
        <position position="1"/>
    </location>
</feature>
<feature type="domain" description="Thioester reductase (TE)" evidence="3">
    <location>
        <begin position="4"/>
        <end position="83"/>
    </location>
</feature>
<keyword evidence="1" id="KW-0596">Phosphopantetheine</keyword>
<dbReference type="Pfam" id="PF07993">
    <property type="entry name" value="NAD_binding_4"/>
    <property type="match status" value="1"/>
</dbReference>
<evidence type="ECO:0000256" key="1">
    <source>
        <dbReference type="ARBA" id="ARBA00022450"/>
    </source>
</evidence>
<evidence type="ECO:0000256" key="2">
    <source>
        <dbReference type="ARBA" id="ARBA00022553"/>
    </source>
</evidence>
<dbReference type="PANTHER" id="PTHR43439">
    <property type="entry name" value="PHENYLACETATE-COENZYME A LIGASE"/>
    <property type="match status" value="1"/>
</dbReference>
<accession>A0AAD7HRN9</accession>
<gene>
    <name evidence="4" type="ORF">DFH07DRAFT_686778</name>
</gene>
<evidence type="ECO:0000259" key="3">
    <source>
        <dbReference type="Pfam" id="PF07993"/>
    </source>
</evidence>
<dbReference type="PANTHER" id="PTHR43439:SF2">
    <property type="entry name" value="ENZYME, PUTATIVE (JCVI)-RELATED"/>
    <property type="match status" value="1"/>
</dbReference>
<dbReference type="EMBL" id="JARJLG010000217">
    <property type="protein sequence ID" value="KAJ7726715.1"/>
    <property type="molecule type" value="Genomic_DNA"/>
</dbReference>
<reference evidence="4" key="1">
    <citation type="submission" date="2023-03" db="EMBL/GenBank/DDBJ databases">
        <title>Massive genome expansion in bonnet fungi (Mycena s.s.) driven by repeated elements and novel gene families across ecological guilds.</title>
        <authorList>
            <consortium name="Lawrence Berkeley National Laboratory"/>
            <person name="Harder C.B."/>
            <person name="Miyauchi S."/>
            <person name="Viragh M."/>
            <person name="Kuo A."/>
            <person name="Thoen E."/>
            <person name="Andreopoulos B."/>
            <person name="Lu D."/>
            <person name="Skrede I."/>
            <person name="Drula E."/>
            <person name="Henrissat B."/>
            <person name="Morin E."/>
            <person name="Kohler A."/>
            <person name="Barry K."/>
            <person name="LaButti K."/>
            <person name="Morin E."/>
            <person name="Salamov A."/>
            <person name="Lipzen A."/>
            <person name="Mereny Z."/>
            <person name="Hegedus B."/>
            <person name="Baldrian P."/>
            <person name="Stursova M."/>
            <person name="Weitz H."/>
            <person name="Taylor A."/>
            <person name="Grigoriev I.V."/>
            <person name="Nagy L.G."/>
            <person name="Martin F."/>
            <person name="Kauserud H."/>
        </authorList>
    </citation>
    <scope>NUCLEOTIDE SEQUENCE</scope>
    <source>
        <strain evidence="4">CBHHK188m</strain>
    </source>
</reference>
<name>A0AAD7HRN9_9AGAR</name>
<dbReference type="SUPFAM" id="SSF51735">
    <property type="entry name" value="NAD(P)-binding Rossmann-fold domains"/>
    <property type="match status" value="1"/>
</dbReference>
<dbReference type="Proteomes" id="UP001215280">
    <property type="component" value="Unassembled WGS sequence"/>
</dbReference>
<evidence type="ECO:0000313" key="4">
    <source>
        <dbReference type="EMBL" id="KAJ7726715.1"/>
    </source>
</evidence>
<protein>
    <recommendedName>
        <fullName evidence="3">Thioester reductase (TE) domain-containing protein</fullName>
    </recommendedName>
</protein>
<proteinExistence type="predicted"/>
<dbReference type="Gene3D" id="3.40.50.720">
    <property type="entry name" value="NAD(P)-binding Rossmann-like Domain"/>
    <property type="match status" value="1"/>
</dbReference>
<dbReference type="InterPro" id="IPR051414">
    <property type="entry name" value="Adenylate-forming_Reductase"/>
</dbReference>
<sequence>EVAIANGYSESKWIAEEILSKAAEVTPLKSVIIRVSQLSGGMNGAWNIHEWLSALVQSAKFVGCIPDDNRDVTWLPVHVATAAIIDFLEVDPATRIVHLVDSQPVAWSLLGKTIAAELGVPLIPYTEWLSRV</sequence>
<dbReference type="InterPro" id="IPR013120">
    <property type="entry name" value="FAR_NAD-bd"/>
</dbReference>
<keyword evidence="5" id="KW-1185">Reference proteome</keyword>